<proteinExistence type="predicted"/>
<comment type="caution">
    <text evidence="1">The sequence shown here is derived from an EMBL/GenBank/DDBJ whole genome shotgun (WGS) entry which is preliminary data.</text>
</comment>
<organism evidence="1 2">
    <name type="scientific">Rhodocytophaga aerolata</name>
    <dbReference type="NCBI Taxonomy" id="455078"/>
    <lineage>
        <taxon>Bacteria</taxon>
        <taxon>Pseudomonadati</taxon>
        <taxon>Bacteroidota</taxon>
        <taxon>Cytophagia</taxon>
        <taxon>Cytophagales</taxon>
        <taxon>Rhodocytophagaceae</taxon>
        <taxon>Rhodocytophaga</taxon>
    </lineage>
</organism>
<sequence length="94" mass="11357">MRHIKPRQSFEAYLYGQKLISIDEQPEPVAAPVTDVFSSDDDKFKQLVEYTRQFRHYQKLYFAKTKKGEFAKDEQHFMMKYQEKIDNLLKQISF</sequence>
<reference evidence="1" key="1">
    <citation type="submission" date="2023-07" db="EMBL/GenBank/DDBJ databases">
        <title>The genome sequence of Rhodocytophaga aerolata KACC 12507.</title>
        <authorList>
            <person name="Zhang X."/>
        </authorList>
    </citation>
    <scope>NUCLEOTIDE SEQUENCE</scope>
    <source>
        <strain evidence="1">KACC 12507</strain>
    </source>
</reference>
<dbReference type="Proteomes" id="UP001168528">
    <property type="component" value="Unassembled WGS sequence"/>
</dbReference>
<name>A0ABT8R2W0_9BACT</name>
<evidence type="ECO:0000313" key="2">
    <source>
        <dbReference type="Proteomes" id="UP001168528"/>
    </source>
</evidence>
<accession>A0ABT8R2W0</accession>
<protein>
    <submittedName>
        <fullName evidence="1">Uncharacterized protein</fullName>
    </submittedName>
</protein>
<dbReference type="RefSeq" id="WP_302037065.1">
    <property type="nucleotide sequence ID" value="NZ_JAUKPO010000003.1"/>
</dbReference>
<dbReference type="EMBL" id="JAUKPO010000003">
    <property type="protein sequence ID" value="MDO1446269.1"/>
    <property type="molecule type" value="Genomic_DNA"/>
</dbReference>
<keyword evidence="2" id="KW-1185">Reference proteome</keyword>
<gene>
    <name evidence="1" type="ORF">Q0590_08400</name>
</gene>
<evidence type="ECO:0000313" key="1">
    <source>
        <dbReference type="EMBL" id="MDO1446269.1"/>
    </source>
</evidence>